<keyword evidence="4" id="KW-0804">Transcription</keyword>
<dbReference type="EMBL" id="VIVK01000002">
    <property type="protein sequence ID" value="TWD74731.1"/>
    <property type="molecule type" value="Genomic_DNA"/>
</dbReference>
<dbReference type="InterPro" id="IPR036388">
    <property type="entry name" value="WH-like_DNA-bd_sf"/>
</dbReference>
<dbReference type="InterPro" id="IPR005119">
    <property type="entry name" value="LysR_subst-bd"/>
</dbReference>
<dbReference type="OrthoDB" id="3181812at2"/>
<evidence type="ECO:0000313" key="7">
    <source>
        <dbReference type="Proteomes" id="UP000318380"/>
    </source>
</evidence>
<protein>
    <submittedName>
        <fullName evidence="6">DNA-binding transcriptional LysR family regulator</fullName>
    </submittedName>
</protein>
<dbReference type="InterPro" id="IPR000847">
    <property type="entry name" value="LysR_HTH_N"/>
</dbReference>
<keyword evidence="3 6" id="KW-0238">DNA-binding</keyword>
<dbReference type="PRINTS" id="PR00039">
    <property type="entry name" value="HTHLYSR"/>
</dbReference>
<comment type="similarity">
    <text evidence="1">Belongs to the LysR transcriptional regulatory family.</text>
</comment>
<dbReference type="SUPFAM" id="SSF53850">
    <property type="entry name" value="Periplasmic binding protein-like II"/>
    <property type="match status" value="1"/>
</dbReference>
<name>A0A561B717_9ACTN</name>
<dbReference type="SUPFAM" id="SSF46785">
    <property type="entry name" value="Winged helix' DNA-binding domain"/>
    <property type="match status" value="1"/>
</dbReference>
<dbReference type="Gene3D" id="1.10.10.10">
    <property type="entry name" value="Winged helix-like DNA-binding domain superfamily/Winged helix DNA-binding domain"/>
    <property type="match status" value="1"/>
</dbReference>
<keyword evidence="2" id="KW-0805">Transcription regulation</keyword>
<dbReference type="RefSeq" id="WP_145813519.1">
    <property type="nucleotide sequence ID" value="NZ_VIVK01000002.1"/>
</dbReference>
<reference evidence="6 7" key="1">
    <citation type="submission" date="2019-06" db="EMBL/GenBank/DDBJ databases">
        <title>Sequencing the genomes of 1000 actinobacteria strains.</title>
        <authorList>
            <person name="Klenk H.-P."/>
        </authorList>
    </citation>
    <scope>NUCLEOTIDE SEQUENCE [LARGE SCALE GENOMIC DNA]</scope>
    <source>
        <strain evidence="6 7">DSM 24683</strain>
    </source>
</reference>
<proteinExistence type="inferred from homology"/>
<dbReference type="Pfam" id="PF03466">
    <property type="entry name" value="LysR_substrate"/>
    <property type="match status" value="1"/>
</dbReference>
<comment type="caution">
    <text evidence="6">The sequence shown here is derived from an EMBL/GenBank/DDBJ whole genome shotgun (WGS) entry which is preliminary data.</text>
</comment>
<keyword evidence="7" id="KW-1185">Reference proteome</keyword>
<gene>
    <name evidence="6" type="ORF">FB561_6162</name>
</gene>
<evidence type="ECO:0000256" key="4">
    <source>
        <dbReference type="ARBA" id="ARBA00023163"/>
    </source>
</evidence>
<dbReference type="FunFam" id="1.10.10.10:FF:000001">
    <property type="entry name" value="LysR family transcriptional regulator"/>
    <property type="match status" value="1"/>
</dbReference>
<feature type="domain" description="HTH lysR-type" evidence="5">
    <location>
        <begin position="1"/>
        <end position="59"/>
    </location>
</feature>
<sequence length="293" mass="30779">MYTLDQLRCFVAVAEEGGFGRAALRLSMTQPPLSRQVQRLEQAVGAPLLRRTPRGAEPTAAGSALLADARRILALVEAAPTAARRAAAGLVGRVVLGYTAMAAMTVLADWVTAARAELPGVELELREMPTSEQVPALLAGELDLGLVRGRPRRDRLTGRLVHRESLLLAAPVGHPLLEPGKPVRLADVVQHPMVGYGADTAGYFHDLVAGVLREVGAPEVVQRAGQQTSILALVGAGLGVALVPATAARLAGPEVRCVPLADAPADCVELRSVRLRDDADPAVDALLRVLDAN</sequence>
<dbReference type="Pfam" id="PF00126">
    <property type="entry name" value="HTH_1"/>
    <property type="match status" value="1"/>
</dbReference>
<dbReference type="PROSITE" id="PS50931">
    <property type="entry name" value="HTH_LYSR"/>
    <property type="match status" value="1"/>
</dbReference>
<evidence type="ECO:0000313" key="6">
    <source>
        <dbReference type="EMBL" id="TWD74731.1"/>
    </source>
</evidence>
<evidence type="ECO:0000259" key="5">
    <source>
        <dbReference type="PROSITE" id="PS50931"/>
    </source>
</evidence>
<dbReference type="GO" id="GO:0003677">
    <property type="term" value="F:DNA binding"/>
    <property type="evidence" value="ECO:0007669"/>
    <property type="project" value="UniProtKB-KW"/>
</dbReference>
<accession>A0A561B717</accession>
<dbReference type="PANTHER" id="PTHR30346">
    <property type="entry name" value="TRANSCRIPTIONAL DUAL REGULATOR HCAR-RELATED"/>
    <property type="match status" value="1"/>
</dbReference>
<evidence type="ECO:0000256" key="3">
    <source>
        <dbReference type="ARBA" id="ARBA00023125"/>
    </source>
</evidence>
<dbReference type="Gene3D" id="3.40.190.10">
    <property type="entry name" value="Periplasmic binding protein-like II"/>
    <property type="match status" value="2"/>
</dbReference>
<dbReference type="InterPro" id="IPR036390">
    <property type="entry name" value="WH_DNA-bd_sf"/>
</dbReference>
<evidence type="ECO:0000256" key="2">
    <source>
        <dbReference type="ARBA" id="ARBA00023015"/>
    </source>
</evidence>
<evidence type="ECO:0000256" key="1">
    <source>
        <dbReference type="ARBA" id="ARBA00009437"/>
    </source>
</evidence>
<dbReference type="GO" id="GO:0032993">
    <property type="term" value="C:protein-DNA complex"/>
    <property type="evidence" value="ECO:0007669"/>
    <property type="project" value="TreeGrafter"/>
</dbReference>
<dbReference type="AlphaFoldDB" id="A0A561B717"/>
<dbReference type="PANTHER" id="PTHR30346:SF0">
    <property type="entry name" value="HCA OPERON TRANSCRIPTIONAL ACTIVATOR HCAR"/>
    <property type="match status" value="1"/>
</dbReference>
<dbReference type="GO" id="GO:0003700">
    <property type="term" value="F:DNA-binding transcription factor activity"/>
    <property type="evidence" value="ECO:0007669"/>
    <property type="project" value="InterPro"/>
</dbReference>
<organism evidence="6 7">
    <name type="scientific">Kribbella amoyensis</name>
    <dbReference type="NCBI Taxonomy" id="996641"/>
    <lineage>
        <taxon>Bacteria</taxon>
        <taxon>Bacillati</taxon>
        <taxon>Actinomycetota</taxon>
        <taxon>Actinomycetes</taxon>
        <taxon>Propionibacteriales</taxon>
        <taxon>Kribbellaceae</taxon>
        <taxon>Kribbella</taxon>
    </lineage>
</organism>
<dbReference type="Proteomes" id="UP000318380">
    <property type="component" value="Unassembled WGS sequence"/>
</dbReference>